<keyword evidence="1" id="KW-0732">Signal</keyword>
<organism evidence="2 3">
    <name type="scientific">Meloidogyne hapla</name>
    <name type="common">Root-knot nematode worm</name>
    <dbReference type="NCBI Taxonomy" id="6305"/>
    <lineage>
        <taxon>Eukaryota</taxon>
        <taxon>Metazoa</taxon>
        <taxon>Ecdysozoa</taxon>
        <taxon>Nematoda</taxon>
        <taxon>Chromadorea</taxon>
        <taxon>Rhabditida</taxon>
        <taxon>Tylenchina</taxon>
        <taxon>Tylenchomorpha</taxon>
        <taxon>Tylenchoidea</taxon>
        <taxon>Meloidogynidae</taxon>
        <taxon>Meloidogyninae</taxon>
        <taxon>Meloidogyne</taxon>
    </lineage>
</organism>
<feature type="chain" id="PRO_5009316403" evidence="1">
    <location>
        <begin position="23"/>
        <end position="96"/>
    </location>
</feature>
<proteinExistence type="predicted"/>
<dbReference type="AlphaFoldDB" id="A0A1I8C173"/>
<dbReference type="Proteomes" id="UP000095281">
    <property type="component" value="Unplaced"/>
</dbReference>
<name>A0A1I8C173_MELHA</name>
<accession>A0A1I8C173</accession>
<dbReference type="WBParaSite" id="MhA1_Contig91.frz3.gene43">
    <property type="protein sequence ID" value="MhA1_Contig91.frz3.gene43"/>
    <property type="gene ID" value="MhA1_Contig91.frz3.gene43"/>
</dbReference>
<evidence type="ECO:0000256" key="1">
    <source>
        <dbReference type="SAM" id="SignalP"/>
    </source>
</evidence>
<feature type="signal peptide" evidence="1">
    <location>
        <begin position="1"/>
        <end position="22"/>
    </location>
</feature>
<reference evidence="3" key="1">
    <citation type="submission" date="2016-11" db="UniProtKB">
        <authorList>
            <consortium name="WormBaseParasite"/>
        </authorList>
    </citation>
    <scope>IDENTIFICATION</scope>
</reference>
<keyword evidence="2" id="KW-1185">Reference proteome</keyword>
<evidence type="ECO:0000313" key="2">
    <source>
        <dbReference type="Proteomes" id="UP000095281"/>
    </source>
</evidence>
<evidence type="ECO:0000313" key="3">
    <source>
        <dbReference type="WBParaSite" id="MhA1_Contig91.frz3.gene43"/>
    </source>
</evidence>
<sequence length="96" mass="10870">MENIVTWIGIVIFMVIYNESTTAPTPSETTAVPNPKKKIYCGMFACPNCEGWCSNNTMEYSCKYSCKYEGFELMYGNCPDPKKNLASDIYSSLYPM</sequence>
<protein>
    <submittedName>
        <fullName evidence="3">Uncharacterized protein</fullName>
    </submittedName>
</protein>